<dbReference type="InterPro" id="IPR001227">
    <property type="entry name" value="Ac_transferase_dom_sf"/>
</dbReference>
<reference evidence="2 3" key="1">
    <citation type="submission" date="2020-05" db="EMBL/GenBank/DDBJ databases">
        <title>Azospirillum oleiclasticum sp. nov, a nitrogen-fixing and heavy crude oil-emulsifying bacterium isolated from the crude oil of Yumen Oilfield.</title>
        <authorList>
            <person name="Wu D."/>
            <person name="Cai M."/>
            <person name="Zhang X."/>
        </authorList>
    </citation>
    <scope>NUCLEOTIDE SEQUENCE [LARGE SCALE GENOMIC DNA]</scope>
    <source>
        <strain evidence="2 3">ROY-1-1-2</strain>
    </source>
</reference>
<keyword evidence="2" id="KW-0012">Acyltransferase</keyword>
<organism evidence="2 3">
    <name type="scientific">Azospirillum oleiclasticum</name>
    <dbReference type="NCBI Taxonomy" id="2735135"/>
    <lineage>
        <taxon>Bacteria</taxon>
        <taxon>Pseudomonadati</taxon>
        <taxon>Pseudomonadota</taxon>
        <taxon>Alphaproteobacteria</taxon>
        <taxon>Rhodospirillales</taxon>
        <taxon>Azospirillaceae</taxon>
        <taxon>Azospirillum</taxon>
    </lineage>
</organism>
<keyword evidence="2" id="KW-0808">Transferase</keyword>
<dbReference type="InterPro" id="IPR014043">
    <property type="entry name" value="Acyl_transferase_dom"/>
</dbReference>
<dbReference type="PANTHER" id="PTHR42681">
    <property type="entry name" value="MALONYL-COA-ACYL CARRIER PROTEIN TRANSACYLASE, MITOCHONDRIAL"/>
    <property type="match status" value="1"/>
</dbReference>
<dbReference type="Gene3D" id="3.30.70.250">
    <property type="entry name" value="Malonyl-CoA ACP transacylase, ACP-binding"/>
    <property type="match status" value="1"/>
</dbReference>
<dbReference type="Proteomes" id="UP000584642">
    <property type="component" value="Unassembled WGS sequence"/>
</dbReference>
<dbReference type="SUPFAM" id="SSF52151">
    <property type="entry name" value="FabD/lysophospholipase-like"/>
    <property type="match status" value="1"/>
</dbReference>
<name>A0ABX2T635_9PROT</name>
<evidence type="ECO:0000313" key="3">
    <source>
        <dbReference type="Proteomes" id="UP000584642"/>
    </source>
</evidence>
<dbReference type="SMART" id="SM00827">
    <property type="entry name" value="PKS_AT"/>
    <property type="match status" value="1"/>
</dbReference>
<dbReference type="InterPro" id="IPR050858">
    <property type="entry name" value="Mal-CoA-ACP_Trans/PKS_FabD"/>
</dbReference>
<dbReference type="Pfam" id="PF00698">
    <property type="entry name" value="Acyl_transf_1"/>
    <property type="match status" value="1"/>
</dbReference>
<dbReference type="InterPro" id="IPR016035">
    <property type="entry name" value="Acyl_Trfase/lysoPLipase"/>
</dbReference>
<sequence>MGLCLLFPGQGTQHPAMFERLAGEPAAAPVLGALAARLGADPMALPEERLAENRNAQLLMVGHALALAAVLRDHDLELEPVVLAGYSVGEIAAHGFAGAFAPADALALAEERARCMDEAAAEPQGMLGLRGLPVATARALAEQAGAAVAIVNGPDHVVTGGTVAALDRLEALAGPAGAHVRRLAVRVASHTPLIAAAGPRFAAVLERTPWRPPAVPVLSGIDGRAVADRAALLRLLPAQLHTALDWARCLESAREYGATRFLELGPGRSLTRMVEETAPGLPARAWEDFRTPAGVAAWAGRGR</sequence>
<gene>
    <name evidence="2" type="ORF">HND93_08290</name>
</gene>
<protein>
    <submittedName>
        <fullName evidence="2">Acyltransferase domain-containing protein</fullName>
    </submittedName>
</protein>
<accession>A0ABX2T635</accession>
<dbReference type="PANTHER" id="PTHR42681:SF6">
    <property type="entry name" value="BLL0263 PROTEIN"/>
    <property type="match status" value="1"/>
</dbReference>
<dbReference type="InterPro" id="IPR016036">
    <property type="entry name" value="Malonyl_transacylase_ACP-bd"/>
</dbReference>
<evidence type="ECO:0000313" key="2">
    <source>
        <dbReference type="EMBL" id="NYZ19708.1"/>
    </source>
</evidence>
<dbReference type="RefSeq" id="WP_180281479.1">
    <property type="nucleotide sequence ID" value="NZ_JABFDB010000004.1"/>
</dbReference>
<feature type="domain" description="Malonyl-CoA:ACP transacylase (MAT)" evidence="1">
    <location>
        <begin position="6"/>
        <end position="302"/>
    </location>
</feature>
<dbReference type="Gene3D" id="3.40.366.10">
    <property type="entry name" value="Malonyl-Coenzyme A Acyl Carrier Protein, domain 2"/>
    <property type="match status" value="1"/>
</dbReference>
<dbReference type="SUPFAM" id="SSF55048">
    <property type="entry name" value="Probable ACP-binding domain of malonyl-CoA ACP transacylase"/>
    <property type="match status" value="1"/>
</dbReference>
<keyword evidence="3" id="KW-1185">Reference proteome</keyword>
<proteinExistence type="predicted"/>
<comment type="caution">
    <text evidence="2">The sequence shown here is derived from an EMBL/GenBank/DDBJ whole genome shotgun (WGS) entry which is preliminary data.</text>
</comment>
<dbReference type="GO" id="GO:0016746">
    <property type="term" value="F:acyltransferase activity"/>
    <property type="evidence" value="ECO:0007669"/>
    <property type="project" value="UniProtKB-KW"/>
</dbReference>
<evidence type="ECO:0000259" key="1">
    <source>
        <dbReference type="SMART" id="SM00827"/>
    </source>
</evidence>
<dbReference type="EMBL" id="JABFDB010000004">
    <property type="protein sequence ID" value="NYZ19708.1"/>
    <property type="molecule type" value="Genomic_DNA"/>
</dbReference>